<dbReference type="Gene3D" id="3.40.50.360">
    <property type="match status" value="1"/>
</dbReference>
<dbReference type="AlphaFoldDB" id="A0A3S5GR49"/>
<keyword evidence="1" id="KW-0560">Oxidoreductase</keyword>
<dbReference type="OrthoDB" id="26889at2759"/>
<sequence length="164" mass="18516">MRIVLYYSHLAEPASVVNAPLIEEAKKLPNVQVRWLDSLYPSFRLTPEQIAAEQKIIEGADAVFFQFPVQWFSCPAMLKSFIDSVFAYGWAYGTGEALRGKKYRVIMTTGGNSKSYSGEFTINDLAKPFITSAKYCSMEPLPFHVIHSDSPSEGRVEKYLSLFK</sequence>
<reference evidence="4 5" key="2">
    <citation type="submission" date="2019-05" db="EMBL/GenBank/DDBJ databases">
        <title>The compact genome of Giardia muris reveals important steps in the evolution of intestinal protozoan parasites.</title>
        <authorList>
            <person name="Xu F."/>
            <person name="Jimenez-Gonzalez A."/>
            <person name="Einarsson E."/>
            <person name="Astvaldsson A."/>
            <person name="Peirasmaki D."/>
            <person name="Eckmann L."/>
            <person name="Andersson J.O."/>
            <person name="Svard S.G."/>
            <person name="Jerlstrom-Hultqvist J."/>
        </authorList>
    </citation>
    <scope>NUCLEOTIDE SEQUENCE [LARGE SCALE GENOMIC DNA]</scope>
    <source>
        <strain evidence="4 5">Roberts-Thomson</strain>
    </source>
</reference>
<accession>A0A3S5GR49</accession>
<organism evidence="3">
    <name type="scientific">Giardia muris</name>
    <dbReference type="NCBI Taxonomy" id="5742"/>
    <lineage>
        <taxon>Eukaryota</taxon>
        <taxon>Metamonada</taxon>
        <taxon>Diplomonadida</taxon>
        <taxon>Hexamitidae</taxon>
        <taxon>Giardiinae</taxon>
        <taxon>Giardia</taxon>
    </lineage>
</organism>
<dbReference type="PANTHER" id="PTHR47307">
    <property type="entry name" value="GLUTATHIONE-REGULATED POTASSIUM-EFFLUX SYSTEM ANCILLARY PROTEIN KEFG"/>
    <property type="match status" value="1"/>
</dbReference>
<dbReference type="EMBL" id="VDLU01000001">
    <property type="protein sequence ID" value="TNJ29859.1"/>
    <property type="molecule type" value="Genomic_DNA"/>
</dbReference>
<feature type="domain" description="Flavodoxin-like fold" evidence="2">
    <location>
        <begin position="1"/>
        <end position="152"/>
    </location>
</feature>
<evidence type="ECO:0000313" key="3">
    <source>
        <dbReference type="EMBL" id="AXQ17140.1"/>
    </source>
</evidence>
<dbReference type="EMBL" id="MG708256">
    <property type="protein sequence ID" value="AXQ17140.1"/>
    <property type="molecule type" value="Genomic_DNA"/>
</dbReference>
<evidence type="ECO:0000313" key="5">
    <source>
        <dbReference type="Proteomes" id="UP000315496"/>
    </source>
</evidence>
<gene>
    <name evidence="3" type="ORF">GM_10630</name>
    <name evidence="4" type="ORF">GMRT_10630</name>
</gene>
<dbReference type="VEuPathDB" id="GiardiaDB:GMRT_10630"/>
<dbReference type="Proteomes" id="UP000315496">
    <property type="component" value="Chromosome 1"/>
</dbReference>
<proteinExistence type="predicted"/>
<reference evidence="3" key="1">
    <citation type="submission" date="2017-12" db="EMBL/GenBank/DDBJ databases">
        <title>Evolution of oxygen defenses in diplomonads: an ancestral core extended with laterally acquired functions.</title>
        <authorList>
            <person name="Jimenez-Gonzalez A."/>
            <person name="Xu F."/>
            <person name="Andersson J.O."/>
        </authorList>
    </citation>
    <scope>NUCLEOTIDE SEQUENCE</scope>
</reference>
<dbReference type="InterPro" id="IPR029039">
    <property type="entry name" value="Flavoprotein-like_sf"/>
</dbReference>
<evidence type="ECO:0000313" key="4">
    <source>
        <dbReference type="EMBL" id="TNJ29859.1"/>
    </source>
</evidence>
<dbReference type="PANTHER" id="PTHR47307:SF1">
    <property type="entry name" value="GLUTATHIONE-REGULATED POTASSIUM-EFFLUX SYSTEM ANCILLARY PROTEIN KEFG"/>
    <property type="match status" value="1"/>
</dbReference>
<evidence type="ECO:0000256" key="1">
    <source>
        <dbReference type="ARBA" id="ARBA00023002"/>
    </source>
</evidence>
<dbReference type="Pfam" id="PF02525">
    <property type="entry name" value="Flavodoxin_2"/>
    <property type="match status" value="1"/>
</dbReference>
<keyword evidence="5" id="KW-1185">Reference proteome</keyword>
<protein>
    <submittedName>
        <fullName evidence="3 4">NADPH oxidoreductase</fullName>
    </submittedName>
</protein>
<dbReference type="InterPro" id="IPR003680">
    <property type="entry name" value="Flavodoxin_fold"/>
</dbReference>
<dbReference type="InterPro" id="IPR046980">
    <property type="entry name" value="KefG/KefF"/>
</dbReference>
<evidence type="ECO:0000259" key="2">
    <source>
        <dbReference type="Pfam" id="PF02525"/>
    </source>
</evidence>
<dbReference type="SUPFAM" id="SSF52218">
    <property type="entry name" value="Flavoproteins"/>
    <property type="match status" value="1"/>
</dbReference>
<name>A0A3S5GR49_GIAMU</name>
<dbReference type="GO" id="GO:0016491">
    <property type="term" value="F:oxidoreductase activity"/>
    <property type="evidence" value="ECO:0007669"/>
    <property type="project" value="UniProtKB-KW"/>
</dbReference>